<dbReference type="SUPFAM" id="SSF52129">
    <property type="entry name" value="Caspase-like"/>
    <property type="match status" value="1"/>
</dbReference>
<feature type="domain" description="Peptidase C14 caspase" evidence="1">
    <location>
        <begin position="23"/>
        <end position="282"/>
    </location>
</feature>
<dbReference type="InterPro" id="IPR050452">
    <property type="entry name" value="Metacaspase"/>
</dbReference>
<sequence>MIRYVLLTGLLVLCATELAWATKRALLIEIGHYPPGRDSLHTARDRYWMTQTLQQQAFTDVLILQDRQASAKAIRKALGDLINHCKPGDKVIIHYGGHGTQLPDQNGDETLDQKDEALVPYDAPLPTTAAYNRSNLLIRDDELGEYLDRLRNVLGKQGHVLILIDACHSGSLSRGQARIRTDNIGRTAFPINEPGSGWFDRPKSTTRTARPVGNVVMISGAQASQKQYEIRDDDNQWVGPVSLFFNKAMQSINDQTTYLTLFGQIKQQLKRKLTLQNPTIEGDSTALLLGGDLVIPSLLTRVKLEATKRFRLMKGMILGYTKGSTISVKLSRGDDAPQLLTGQVVQATPLESVIELLNPVPDHDSITIQTDLATQALQPGSARVTLFGFSNARQRQELNMVLQQVPGIQLVNDGADWLIRSNEQWIGLYQATDGLLIERFPVTETATLATRVKAHAQANWLRDMDIINPAMQVAVELVPVRLYPNRDTIQTRLPIELLNGLPVLRTDQQAWLTVSNVGTSPFYFSLIDILPDAGISVGIPNNRYPAASLGLKPGESRSFPMREITPPMGLETYKLLLSRTPVALKATVQTRGARSDVGAEHHPLSILVASRLRGSPAQSLLLNEAGTGLFQFWVAAPKH</sequence>
<dbReference type="Proteomes" id="UP000664628">
    <property type="component" value="Unassembled WGS sequence"/>
</dbReference>
<evidence type="ECO:0000313" key="2">
    <source>
        <dbReference type="EMBL" id="MBO0949632.1"/>
    </source>
</evidence>
<proteinExistence type="predicted"/>
<keyword evidence="3" id="KW-1185">Reference proteome</keyword>
<organism evidence="2 3">
    <name type="scientific">Fibrella forsythiae</name>
    <dbReference type="NCBI Taxonomy" id="2817061"/>
    <lineage>
        <taxon>Bacteria</taxon>
        <taxon>Pseudomonadati</taxon>
        <taxon>Bacteroidota</taxon>
        <taxon>Cytophagia</taxon>
        <taxon>Cytophagales</taxon>
        <taxon>Spirosomataceae</taxon>
        <taxon>Fibrella</taxon>
    </lineage>
</organism>
<dbReference type="InterPro" id="IPR011600">
    <property type="entry name" value="Pept_C14_caspase"/>
</dbReference>
<dbReference type="InterPro" id="IPR029030">
    <property type="entry name" value="Caspase-like_dom_sf"/>
</dbReference>
<name>A0ABS3JI06_9BACT</name>
<reference evidence="2 3" key="1">
    <citation type="submission" date="2021-03" db="EMBL/GenBank/DDBJ databases">
        <title>Fibrella sp. HMF5405 genome sequencing and assembly.</title>
        <authorList>
            <person name="Kang H."/>
            <person name="Kim H."/>
            <person name="Bae S."/>
            <person name="Joh K."/>
        </authorList>
    </citation>
    <scope>NUCLEOTIDE SEQUENCE [LARGE SCALE GENOMIC DNA]</scope>
    <source>
        <strain evidence="2 3">HMF5405</strain>
    </source>
</reference>
<evidence type="ECO:0000259" key="1">
    <source>
        <dbReference type="Pfam" id="PF00656"/>
    </source>
</evidence>
<gene>
    <name evidence="2" type="ORF">J2I46_13630</name>
</gene>
<protein>
    <submittedName>
        <fullName evidence="2">Caspase family protein</fullName>
    </submittedName>
</protein>
<dbReference type="PANTHER" id="PTHR48104">
    <property type="entry name" value="METACASPASE-4"/>
    <property type="match status" value="1"/>
</dbReference>
<accession>A0ABS3JI06</accession>
<dbReference type="Gene3D" id="3.40.50.1460">
    <property type="match status" value="1"/>
</dbReference>
<evidence type="ECO:0000313" key="3">
    <source>
        <dbReference type="Proteomes" id="UP000664628"/>
    </source>
</evidence>
<comment type="caution">
    <text evidence="2">The sequence shown here is derived from an EMBL/GenBank/DDBJ whole genome shotgun (WGS) entry which is preliminary data.</text>
</comment>
<dbReference type="PANTHER" id="PTHR48104:SF30">
    <property type="entry name" value="METACASPASE-1"/>
    <property type="match status" value="1"/>
</dbReference>
<dbReference type="RefSeq" id="WP_207329579.1">
    <property type="nucleotide sequence ID" value="NZ_JAFMYW010000003.1"/>
</dbReference>
<dbReference type="EMBL" id="JAFMYW010000003">
    <property type="protein sequence ID" value="MBO0949632.1"/>
    <property type="molecule type" value="Genomic_DNA"/>
</dbReference>
<dbReference type="Pfam" id="PF00656">
    <property type="entry name" value="Peptidase_C14"/>
    <property type="match status" value="1"/>
</dbReference>